<feature type="compositionally biased region" description="Basic and acidic residues" evidence="1">
    <location>
        <begin position="43"/>
        <end position="56"/>
    </location>
</feature>
<dbReference type="GO" id="GO:0050116">
    <property type="term" value="F:N,N-dimethylformamidase activity"/>
    <property type="evidence" value="ECO:0007669"/>
    <property type="project" value="UniProtKB-EC"/>
</dbReference>
<dbReference type="EMBL" id="JAATJN010000001">
    <property type="protein sequence ID" value="NJC55094.1"/>
    <property type="molecule type" value="Genomic_DNA"/>
</dbReference>
<evidence type="ECO:0000259" key="2">
    <source>
        <dbReference type="Pfam" id="PF20254"/>
    </source>
</evidence>
<comment type="caution">
    <text evidence="3">The sequence shown here is derived from an EMBL/GenBank/DDBJ whole genome shotgun (WGS) entry which is preliminary data.</text>
</comment>
<evidence type="ECO:0000313" key="4">
    <source>
        <dbReference type="Proteomes" id="UP000576792"/>
    </source>
</evidence>
<dbReference type="InterPro" id="IPR046540">
    <property type="entry name" value="DMFA2_C"/>
</dbReference>
<proteinExistence type="predicted"/>
<name>A0A846RML1_9MICO</name>
<dbReference type="InterPro" id="IPR013320">
    <property type="entry name" value="ConA-like_dom_sf"/>
</dbReference>
<dbReference type="Pfam" id="PF13385">
    <property type="entry name" value="Laminin_G_3"/>
    <property type="match status" value="1"/>
</dbReference>
<feature type="domain" description="N,N-dimethylformamidase beta subunit-like C-terminal" evidence="2">
    <location>
        <begin position="306"/>
        <end position="740"/>
    </location>
</feature>
<sequence length="762" mass="85125">MARLRIRGYTDRPNVAPGESLSVHISCDDPGTYEAQLVALRNGDPHPDGPGHKESPVENDANGNYPAKWKRTQAGGFVQVPDLQKKLAPSGSFTVHAFFSAMLPGHGMQCLISRWDESTQSGWAVQVDEQGRLRFRVGDGTGTVRDVVSDKSLFVDTFYSITCTYNEDEGTLALRQKQVVNSTNSRFGMVFPLDGDTTVKAESRLDPGAPSVPLVIAGQVEDASSGDTWIVNNFNGKIDSPSLFSGAASEEDMTSLERGEAPHTLQPFARWDFTAGFGKNGIPTDDVVDVSGNECHGFCVNQPDRGMTGWNWEGREEVFKYCPEEYGALWFHDDSLDDARWEKDFDIRIPEGTPSGAYAMRLTQGQNVDWVPFFVRPPRGTATSKVLLLIPTFSYLAYANTQVMQNGATGQAIMGHFTVLEEIDLELNEYTEPYGLSTYDYHRDGRGCQYSSWRRPILNMRPKYTHEFGSVWQYPADLQLIDWLHSQGIDFDIATDHDLQEEGVDLFSRYNVVMTGTHPEYYSRQMIDGWEQYLAQGGRGMYLAGNGMYWVADQHPEKPWMVEIRKGEQGDQAWRARPGELYHGVSGERGGLWRMRGRSSAKVWGTVYTAHCLDVSVGFQQMPDARKPEISWMFDGIDEDEVIGDFGLVNNGASGLEVDRYDQTLGTPPNALLIASSYSESKNWVLVPEEAYFAYSGMNAPENPLVRGDIVYFSSRNGGAMWSPASMTWCSSLQWNDYDNNVSTMTANVVRYFAQDGPLPEV</sequence>
<gene>
    <name evidence="3" type="ORF">BKA07_000129</name>
</gene>
<organism evidence="3 4">
    <name type="scientific">Brevibacterium marinum</name>
    <dbReference type="NCBI Taxonomy" id="418643"/>
    <lineage>
        <taxon>Bacteria</taxon>
        <taxon>Bacillati</taxon>
        <taxon>Actinomycetota</taxon>
        <taxon>Actinomycetes</taxon>
        <taxon>Micrococcales</taxon>
        <taxon>Brevibacteriaceae</taxon>
        <taxon>Brevibacterium</taxon>
    </lineage>
</organism>
<evidence type="ECO:0000256" key="1">
    <source>
        <dbReference type="SAM" id="MobiDB-lite"/>
    </source>
</evidence>
<keyword evidence="3" id="KW-0378">Hydrolase</keyword>
<keyword evidence="4" id="KW-1185">Reference proteome</keyword>
<accession>A0A846RML1</accession>
<dbReference type="AlphaFoldDB" id="A0A846RML1"/>
<feature type="region of interest" description="Disordered" evidence="1">
    <location>
        <begin position="40"/>
        <end position="66"/>
    </location>
</feature>
<dbReference type="SUPFAM" id="SSF49899">
    <property type="entry name" value="Concanavalin A-like lectins/glucanases"/>
    <property type="match status" value="1"/>
</dbReference>
<protein>
    <submittedName>
        <fullName evidence="3">N,N-dimethylformamidase</fullName>
        <ecNumber evidence="3">3.5.1.56</ecNumber>
    </submittedName>
</protein>
<dbReference type="Gene3D" id="2.60.120.200">
    <property type="match status" value="1"/>
</dbReference>
<dbReference type="EC" id="3.5.1.56" evidence="3"/>
<dbReference type="Pfam" id="PF20254">
    <property type="entry name" value="DMFA2_C"/>
    <property type="match status" value="1"/>
</dbReference>
<dbReference type="Proteomes" id="UP000576792">
    <property type="component" value="Unassembled WGS sequence"/>
</dbReference>
<dbReference type="RefSeq" id="WP_167949178.1">
    <property type="nucleotide sequence ID" value="NZ_BAAAPQ010000026.1"/>
</dbReference>
<evidence type="ECO:0000313" key="3">
    <source>
        <dbReference type="EMBL" id="NJC55094.1"/>
    </source>
</evidence>
<reference evidence="3 4" key="1">
    <citation type="submission" date="2020-03" db="EMBL/GenBank/DDBJ databases">
        <title>Sequencing the genomes of 1000 actinobacteria strains.</title>
        <authorList>
            <person name="Klenk H.-P."/>
        </authorList>
    </citation>
    <scope>NUCLEOTIDE SEQUENCE [LARGE SCALE GENOMIC DNA]</scope>
    <source>
        <strain evidence="3 4">DSM 18964</strain>
    </source>
</reference>